<protein>
    <recommendedName>
        <fullName evidence="10">DNA-binding protein Ets97D</fullName>
    </recommendedName>
</protein>
<dbReference type="GO" id="GO:0030154">
    <property type="term" value="P:cell differentiation"/>
    <property type="evidence" value="ECO:0007669"/>
    <property type="project" value="TreeGrafter"/>
</dbReference>
<dbReference type="InterPro" id="IPR046328">
    <property type="entry name" value="ETS_fam"/>
</dbReference>
<comment type="similarity">
    <text evidence="2 6">Belongs to the ETS family.</text>
</comment>
<dbReference type="PANTHER" id="PTHR11849:SF195">
    <property type="entry name" value="GA-BINDING PROTEIN ALPHA CHAIN"/>
    <property type="match status" value="1"/>
</dbReference>
<keyword evidence="3" id="KW-0597">Phosphoprotein</keyword>
<evidence type="ECO:0000259" key="7">
    <source>
        <dbReference type="PROSITE" id="PS50061"/>
    </source>
</evidence>
<organism evidence="9">
    <name type="scientific">Timema bartmani</name>
    <dbReference type="NCBI Taxonomy" id="61472"/>
    <lineage>
        <taxon>Eukaryota</taxon>
        <taxon>Metazoa</taxon>
        <taxon>Ecdysozoa</taxon>
        <taxon>Arthropoda</taxon>
        <taxon>Hexapoda</taxon>
        <taxon>Insecta</taxon>
        <taxon>Pterygota</taxon>
        <taxon>Neoptera</taxon>
        <taxon>Polyneoptera</taxon>
        <taxon>Phasmatodea</taxon>
        <taxon>Timematodea</taxon>
        <taxon>Timematoidea</taxon>
        <taxon>Timematidae</taxon>
        <taxon>Timema</taxon>
    </lineage>
</organism>
<evidence type="ECO:0000256" key="3">
    <source>
        <dbReference type="ARBA" id="ARBA00022553"/>
    </source>
</evidence>
<evidence type="ECO:0000259" key="8">
    <source>
        <dbReference type="PROSITE" id="PS51433"/>
    </source>
</evidence>
<dbReference type="PROSITE" id="PS00346">
    <property type="entry name" value="ETS_DOMAIN_2"/>
    <property type="match status" value="1"/>
</dbReference>
<dbReference type="Pfam" id="PF11620">
    <property type="entry name" value="GABP-alpha"/>
    <property type="match status" value="1"/>
</dbReference>
<dbReference type="FunFam" id="1.10.10.10:FF:000200">
    <property type="entry name" value="GA-binding protein alpha chain, putative"/>
    <property type="match status" value="1"/>
</dbReference>
<dbReference type="Pfam" id="PF02198">
    <property type="entry name" value="SAM_PNT"/>
    <property type="match status" value="1"/>
</dbReference>
<dbReference type="SMART" id="SM00251">
    <property type="entry name" value="SAM_PNT"/>
    <property type="match status" value="1"/>
</dbReference>
<dbReference type="Gene3D" id="1.10.10.10">
    <property type="entry name" value="Winged helix-like DNA-binding domain superfamily/Winged helix DNA-binding domain"/>
    <property type="match status" value="1"/>
</dbReference>
<evidence type="ECO:0000256" key="5">
    <source>
        <dbReference type="ARBA" id="ARBA00023242"/>
    </source>
</evidence>
<dbReference type="GO" id="GO:0000981">
    <property type="term" value="F:DNA-binding transcription factor activity, RNA polymerase II-specific"/>
    <property type="evidence" value="ECO:0007669"/>
    <property type="project" value="TreeGrafter"/>
</dbReference>
<name>A0A7R9ET12_9NEOP</name>
<dbReference type="PROSITE" id="PS00345">
    <property type="entry name" value="ETS_DOMAIN_1"/>
    <property type="match status" value="1"/>
</dbReference>
<dbReference type="SUPFAM" id="SSF47769">
    <property type="entry name" value="SAM/Pointed domain"/>
    <property type="match status" value="1"/>
</dbReference>
<dbReference type="FunFam" id="1.10.150.50:FF:000039">
    <property type="entry name" value="GA-binding protein alpha chain, putative"/>
    <property type="match status" value="1"/>
</dbReference>
<dbReference type="GO" id="GO:0043565">
    <property type="term" value="F:sequence-specific DNA binding"/>
    <property type="evidence" value="ECO:0007669"/>
    <property type="project" value="InterPro"/>
</dbReference>
<keyword evidence="4 6" id="KW-0238">DNA-binding</keyword>
<dbReference type="InterPro" id="IPR003118">
    <property type="entry name" value="Pointed_dom"/>
</dbReference>
<evidence type="ECO:0000256" key="4">
    <source>
        <dbReference type="ARBA" id="ARBA00023125"/>
    </source>
</evidence>
<reference evidence="9" key="1">
    <citation type="submission" date="2020-11" db="EMBL/GenBank/DDBJ databases">
        <authorList>
            <person name="Tran Van P."/>
        </authorList>
    </citation>
    <scope>NUCLEOTIDE SEQUENCE</scope>
</reference>
<dbReference type="InterPro" id="IPR000418">
    <property type="entry name" value="Ets_dom"/>
</dbReference>
<feature type="domain" description="PNT" evidence="8">
    <location>
        <begin position="258"/>
        <end position="343"/>
    </location>
</feature>
<dbReference type="Gene3D" id="3.10.20.90">
    <property type="entry name" value="Phosphatidylinositol 3-kinase Catalytic Subunit, Chain A, domain 1"/>
    <property type="match status" value="1"/>
</dbReference>
<dbReference type="PROSITE" id="PS50061">
    <property type="entry name" value="ETS_DOMAIN_3"/>
    <property type="match status" value="1"/>
</dbReference>
<gene>
    <name evidence="9" type="ORF">TBIB3V08_LOCUS2962</name>
</gene>
<dbReference type="SUPFAM" id="SSF46785">
    <property type="entry name" value="Winged helix' DNA-binding domain"/>
    <property type="match status" value="1"/>
</dbReference>
<dbReference type="FunFam" id="3.10.20.90:FF:000251">
    <property type="entry name" value="DNA-binding protein Ets97D"/>
    <property type="match status" value="1"/>
</dbReference>
<evidence type="ECO:0000313" key="9">
    <source>
        <dbReference type="EMBL" id="CAD7440450.1"/>
    </source>
</evidence>
<dbReference type="EMBL" id="OD564978">
    <property type="protein sequence ID" value="CAD7440450.1"/>
    <property type="molecule type" value="Genomic_DNA"/>
</dbReference>
<keyword evidence="5 6" id="KW-0539">Nucleus</keyword>
<dbReference type="PANTHER" id="PTHR11849">
    <property type="entry name" value="ETS"/>
    <property type="match status" value="1"/>
</dbReference>
<dbReference type="PRINTS" id="PR00454">
    <property type="entry name" value="ETSDOMAIN"/>
</dbReference>
<dbReference type="AlphaFoldDB" id="A0A7R9ET12"/>
<dbReference type="Pfam" id="PF00178">
    <property type="entry name" value="Ets"/>
    <property type="match status" value="1"/>
</dbReference>
<dbReference type="InterPro" id="IPR036390">
    <property type="entry name" value="WH_DNA-bd_sf"/>
</dbReference>
<accession>A0A7R9ET12</accession>
<dbReference type="PROSITE" id="PS51433">
    <property type="entry name" value="PNT"/>
    <property type="match status" value="1"/>
</dbReference>
<proteinExistence type="inferred from homology"/>
<feature type="domain" description="ETS" evidence="7">
    <location>
        <begin position="404"/>
        <end position="484"/>
    </location>
</feature>
<dbReference type="InterPro" id="IPR024668">
    <property type="entry name" value="GABP_asu_N"/>
</dbReference>
<dbReference type="SMART" id="SM00413">
    <property type="entry name" value="ETS"/>
    <property type="match status" value="1"/>
</dbReference>
<sequence>MEKNKQSSPGSFLVFKIKNRSNSLLESDDSEVFLESDEIDMLGRGIKIERSQFQDVGGDTSDGGLEEDCMVEEFHSDDVSNEHVAIGEEVIMEEEESPDSDIVLTENPGDVMSMCGAVDEHSRDNEVFTQEVQAFFSNGDDDIMMQHMDIQEPLSKLRSLLEQRLCVKLTDYEFWLQDSQILEPHKNLVDQCVQGEGLVQINLQIKTEGELKKINIVDVLKPAEEYLDIPDNHYDQYEEVQLKKQSPEPKKQNVIRWIVDNQFKKDQERLKIPSDPHQWVMAHVRHWLQWAVRQFNLVGVRLTDWSMTGAELCQLSLGEFQMIVPHDPGDVFWTHLELLRKCHFVAVVQKQDVKQQEPAEIEEFCGRAIRPSRPSKLPRVVGLPLNVVESPAPCGNRTGNNGQIQLWQFLLELLTDKDHTEIIHWVGGHGEFKLNNPEMVAVLWGERKNKPTMNYEKLSRALRYYYDGHMISKVHGKRFVYKFVCDLKQLMGYSAAELSRLVNECKRKSTMSGIVDLDARFSSDLY</sequence>
<dbReference type="GO" id="GO:0005634">
    <property type="term" value="C:nucleus"/>
    <property type="evidence" value="ECO:0007669"/>
    <property type="project" value="UniProtKB-SubCell"/>
</dbReference>
<evidence type="ECO:0008006" key="10">
    <source>
        <dbReference type="Google" id="ProtNLM"/>
    </source>
</evidence>
<evidence type="ECO:0000256" key="6">
    <source>
        <dbReference type="RuleBase" id="RU004019"/>
    </source>
</evidence>
<dbReference type="Gene3D" id="1.10.150.50">
    <property type="entry name" value="Transcription Factor, Ets-1"/>
    <property type="match status" value="1"/>
</dbReference>
<evidence type="ECO:0000256" key="2">
    <source>
        <dbReference type="ARBA" id="ARBA00005562"/>
    </source>
</evidence>
<evidence type="ECO:0000256" key="1">
    <source>
        <dbReference type="ARBA" id="ARBA00004123"/>
    </source>
</evidence>
<comment type="subcellular location">
    <subcellularLocation>
        <location evidence="1 6">Nucleus</location>
    </subcellularLocation>
</comment>
<dbReference type="InterPro" id="IPR036388">
    <property type="entry name" value="WH-like_DNA-bd_sf"/>
</dbReference>
<dbReference type="InterPro" id="IPR013761">
    <property type="entry name" value="SAM/pointed_sf"/>
</dbReference>